<keyword evidence="11" id="KW-0865">Zymogen</keyword>
<dbReference type="FunFam" id="1.10.533.10:FF:000016">
    <property type="entry name" value="CASP8 and FADD-like apoptosis regulator"/>
    <property type="match status" value="1"/>
</dbReference>
<reference evidence="21" key="1">
    <citation type="submission" date="2023-08" db="EMBL/GenBank/DDBJ databases">
        <authorList>
            <person name="Alioto T."/>
            <person name="Alioto T."/>
            <person name="Gomez Garrido J."/>
        </authorList>
    </citation>
    <scope>NUCLEOTIDE SEQUENCE</scope>
</reference>
<dbReference type="GO" id="GO:0006915">
    <property type="term" value="P:apoptotic process"/>
    <property type="evidence" value="ECO:0007669"/>
    <property type="project" value="UniProtKB-KW"/>
</dbReference>
<evidence type="ECO:0000256" key="17">
    <source>
        <dbReference type="SAM" id="SignalP"/>
    </source>
</evidence>
<keyword evidence="7" id="KW-0053">Apoptosis</keyword>
<dbReference type="SMART" id="SM00115">
    <property type="entry name" value="CASc"/>
    <property type="match status" value="1"/>
</dbReference>
<comment type="catalytic activity">
    <reaction evidence="13">
        <text>Strict requirement for Asp at position P1 and has a preferred cleavage sequence of (Leu/Asp/Val)-Glu-Thr-Asp-|-(Gly/Ser/Ala).</text>
        <dbReference type="EC" id="3.4.22.61"/>
    </reaction>
</comment>
<feature type="domain" description="Caspase family p10" evidence="19">
    <location>
        <begin position="626"/>
        <end position="715"/>
    </location>
</feature>
<keyword evidence="4" id="KW-0963">Cytoplasm</keyword>
<dbReference type="PROSITE" id="PS01121">
    <property type="entry name" value="CASPASE_HIS"/>
    <property type="match status" value="1"/>
</dbReference>
<evidence type="ECO:0000256" key="12">
    <source>
        <dbReference type="ARBA" id="ARBA00023242"/>
    </source>
</evidence>
<dbReference type="InterPro" id="IPR001875">
    <property type="entry name" value="DED_dom"/>
</dbReference>
<dbReference type="SMART" id="SM00031">
    <property type="entry name" value="DED"/>
    <property type="match status" value="2"/>
</dbReference>
<evidence type="ECO:0000259" key="19">
    <source>
        <dbReference type="PROSITE" id="PS50207"/>
    </source>
</evidence>
<dbReference type="InterPro" id="IPR011029">
    <property type="entry name" value="DEATH-like_dom_sf"/>
</dbReference>
<proteinExistence type="inferred from homology"/>
<keyword evidence="5" id="KW-0597">Phosphoprotein</keyword>
<dbReference type="PANTHER" id="PTHR48169:SF7">
    <property type="entry name" value="CASPASE 10"/>
    <property type="match status" value="1"/>
</dbReference>
<dbReference type="Pfam" id="PF00656">
    <property type="entry name" value="Peptidase_C14"/>
    <property type="match status" value="1"/>
</dbReference>
<dbReference type="InterPro" id="IPR033139">
    <property type="entry name" value="Caspase_cys_AS"/>
</dbReference>
<feature type="signal peptide" evidence="17">
    <location>
        <begin position="1"/>
        <end position="23"/>
    </location>
</feature>
<dbReference type="EMBL" id="OY660881">
    <property type="protein sequence ID" value="CAJ1079436.1"/>
    <property type="molecule type" value="Genomic_DNA"/>
</dbReference>
<evidence type="ECO:0000256" key="8">
    <source>
        <dbReference type="ARBA" id="ARBA00022737"/>
    </source>
</evidence>
<evidence type="ECO:0000256" key="1">
    <source>
        <dbReference type="ARBA" id="ARBA00004123"/>
    </source>
</evidence>
<evidence type="ECO:0000256" key="4">
    <source>
        <dbReference type="ARBA" id="ARBA00022490"/>
    </source>
</evidence>
<dbReference type="InterPro" id="IPR002138">
    <property type="entry name" value="Pept_C14_p10"/>
</dbReference>
<dbReference type="CDD" id="cd00032">
    <property type="entry name" value="CASc"/>
    <property type="match status" value="1"/>
</dbReference>
<evidence type="ECO:0000256" key="3">
    <source>
        <dbReference type="ARBA" id="ARBA00010134"/>
    </source>
</evidence>
<dbReference type="GO" id="GO:0043065">
    <property type="term" value="P:positive regulation of apoptotic process"/>
    <property type="evidence" value="ECO:0007669"/>
    <property type="project" value="UniProtKB-ARBA"/>
</dbReference>
<dbReference type="InterPro" id="IPR001309">
    <property type="entry name" value="Pept_C14_p20"/>
</dbReference>
<dbReference type="AlphaFoldDB" id="A0AAV1H1V6"/>
<dbReference type="CDD" id="cd08792">
    <property type="entry name" value="DED_Caspase_8_10_r1"/>
    <property type="match status" value="1"/>
</dbReference>
<dbReference type="Pfam" id="PF01335">
    <property type="entry name" value="DED"/>
    <property type="match status" value="2"/>
</dbReference>
<evidence type="ECO:0000259" key="18">
    <source>
        <dbReference type="PROSITE" id="PS50168"/>
    </source>
</evidence>
<protein>
    <recommendedName>
        <fullName evidence="15">Caspase-8</fullName>
        <ecNumber evidence="14">3.4.22.61</ecNumber>
    </recommendedName>
</protein>
<dbReference type="InterPro" id="IPR011600">
    <property type="entry name" value="Pept_C14_caspase"/>
</dbReference>
<dbReference type="GO" id="GO:0051604">
    <property type="term" value="P:protein maturation"/>
    <property type="evidence" value="ECO:0007669"/>
    <property type="project" value="UniProtKB-ARBA"/>
</dbReference>
<comment type="similarity">
    <text evidence="3 16">Belongs to the peptidase C14A family.</text>
</comment>
<gene>
    <name evidence="21" type="ORF">XNOV1_A015904</name>
</gene>
<dbReference type="GO" id="GO:0032991">
    <property type="term" value="C:protein-containing complex"/>
    <property type="evidence" value="ECO:0007669"/>
    <property type="project" value="UniProtKB-ARBA"/>
</dbReference>
<evidence type="ECO:0000313" key="22">
    <source>
        <dbReference type="Proteomes" id="UP001178508"/>
    </source>
</evidence>
<comment type="subcellular location">
    <subcellularLocation>
        <location evidence="2">Cytoplasm</location>
    </subcellularLocation>
    <subcellularLocation>
        <location evidence="1">Nucleus</location>
    </subcellularLocation>
</comment>
<dbReference type="PROSITE" id="PS01122">
    <property type="entry name" value="CASPASE_CYS"/>
    <property type="match status" value="1"/>
</dbReference>
<keyword evidence="10" id="KW-0788">Thiol protease</keyword>
<dbReference type="PROSITE" id="PS50168">
    <property type="entry name" value="DED"/>
    <property type="match status" value="2"/>
</dbReference>
<feature type="domain" description="Caspase family p20" evidence="20">
    <location>
        <begin position="478"/>
        <end position="604"/>
    </location>
</feature>
<keyword evidence="12" id="KW-0539">Nucleus</keyword>
<evidence type="ECO:0000256" key="5">
    <source>
        <dbReference type="ARBA" id="ARBA00022553"/>
    </source>
</evidence>
<dbReference type="PANTHER" id="PTHR48169">
    <property type="entry name" value="DED DOMAIN-CONTAINING PROTEIN"/>
    <property type="match status" value="1"/>
</dbReference>
<evidence type="ECO:0000256" key="16">
    <source>
        <dbReference type="RuleBase" id="RU003971"/>
    </source>
</evidence>
<feature type="chain" id="PRO_5043404540" description="Caspase-8" evidence="17">
    <location>
        <begin position="24"/>
        <end position="726"/>
    </location>
</feature>
<feature type="domain" description="DED" evidence="18">
    <location>
        <begin position="269"/>
        <end position="335"/>
    </location>
</feature>
<dbReference type="GO" id="GO:0004197">
    <property type="term" value="F:cysteine-type endopeptidase activity"/>
    <property type="evidence" value="ECO:0007669"/>
    <property type="project" value="InterPro"/>
</dbReference>
<dbReference type="PROSITE" id="PS50208">
    <property type="entry name" value="CASPASE_P20"/>
    <property type="match status" value="1"/>
</dbReference>
<evidence type="ECO:0000256" key="6">
    <source>
        <dbReference type="ARBA" id="ARBA00022670"/>
    </source>
</evidence>
<evidence type="ECO:0000256" key="13">
    <source>
        <dbReference type="ARBA" id="ARBA00051626"/>
    </source>
</evidence>
<dbReference type="SUPFAM" id="SSF52129">
    <property type="entry name" value="Caspase-like"/>
    <property type="match status" value="1"/>
</dbReference>
<dbReference type="Gene3D" id="1.10.533.10">
    <property type="entry name" value="Death Domain, Fas"/>
    <property type="match status" value="2"/>
</dbReference>
<evidence type="ECO:0000256" key="11">
    <source>
        <dbReference type="ARBA" id="ARBA00023145"/>
    </source>
</evidence>
<accession>A0AAV1H1V6</accession>
<feature type="domain" description="DED" evidence="18">
    <location>
        <begin position="179"/>
        <end position="256"/>
    </location>
</feature>
<evidence type="ECO:0000259" key="20">
    <source>
        <dbReference type="PROSITE" id="PS50208"/>
    </source>
</evidence>
<evidence type="ECO:0000256" key="9">
    <source>
        <dbReference type="ARBA" id="ARBA00022801"/>
    </source>
</evidence>
<keyword evidence="9" id="KW-0378">Hydrolase</keyword>
<dbReference type="Proteomes" id="UP001178508">
    <property type="component" value="Chromosome 18"/>
</dbReference>
<keyword evidence="6" id="KW-0645">Protease</keyword>
<dbReference type="EC" id="3.4.22.61" evidence="14"/>
<dbReference type="GO" id="GO:0005737">
    <property type="term" value="C:cytoplasm"/>
    <property type="evidence" value="ECO:0007669"/>
    <property type="project" value="UniProtKB-SubCell"/>
</dbReference>
<evidence type="ECO:0000256" key="10">
    <source>
        <dbReference type="ARBA" id="ARBA00022807"/>
    </source>
</evidence>
<organism evidence="21 22">
    <name type="scientific">Xyrichtys novacula</name>
    <name type="common">Pearly razorfish</name>
    <name type="synonym">Hemipteronotus novacula</name>
    <dbReference type="NCBI Taxonomy" id="13765"/>
    <lineage>
        <taxon>Eukaryota</taxon>
        <taxon>Metazoa</taxon>
        <taxon>Chordata</taxon>
        <taxon>Craniata</taxon>
        <taxon>Vertebrata</taxon>
        <taxon>Euteleostomi</taxon>
        <taxon>Actinopterygii</taxon>
        <taxon>Neopterygii</taxon>
        <taxon>Teleostei</taxon>
        <taxon>Neoteleostei</taxon>
        <taxon>Acanthomorphata</taxon>
        <taxon>Eupercaria</taxon>
        <taxon>Labriformes</taxon>
        <taxon>Labridae</taxon>
        <taxon>Xyrichtys</taxon>
    </lineage>
</organism>
<dbReference type="InterPro" id="IPR016129">
    <property type="entry name" value="Caspase_his_AS"/>
</dbReference>
<evidence type="ECO:0000313" key="21">
    <source>
        <dbReference type="EMBL" id="CAJ1079436.1"/>
    </source>
</evidence>
<evidence type="ECO:0000256" key="7">
    <source>
        <dbReference type="ARBA" id="ARBA00022703"/>
    </source>
</evidence>
<name>A0AAV1H1V6_XYRNO</name>
<dbReference type="GO" id="GO:0006508">
    <property type="term" value="P:proteolysis"/>
    <property type="evidence" value="ECO:0007669"/>
    <property type="project" value="UniProtKB-KW"/>
</dbReference>
<dbReference type="InterPro" id="IPR015917">
    <property type="entry name" value="Pept_C14A"/>
</dbReference>
<dbReference type="PRINTS" id="PR00376">
    <property type="entry name" value="IL1BCENZYME"/>
</dbReference>
<keyword evidence="8" id="KW-0677">Repeat</keyword>
<dbReference type="FunFam" id="3.40.50.1460:FF:000008">
    <property type="entry name" value="caspase-8 isoform X1"/>
    <property type="match status" value="1"/>
</dbReference>
<keyword evidence="22" id="KW-1185">Reference proteome</keyword>
<dbReference type="Gene3D" id="3.40.50.1460">
    <property type="match status" value="1"/>
</dbReference>
<dbReference type="CDD" id="cd08334">
    <property type="entry name" value="DED_Caspase_8_10_r2"/>
    <property type="match status" value="1"/>
</dbReference>
<dbReference type="GO" id="GO:0005886">
    <property type="term" value="C:plasma membrane"/>
    <property type="evidence" value="ECO:0007669"/>
    <property type="project" value="UniProtKB-ARBA"/>
</dbReference>
<sequence>MAPVLLNIHVATVTVFVLSCASAVPLQGQKPAQVDPLAVPRANPQCWDSSSALLLEMRSPRIADTVPAFWDLMEFLRASENSKHTALFWDLARVFWDLYLDCVLSRSHGLGRRHVTAVHSLITDKSFRFNSDQDVARTWAARPHYVACVAQLEYAEVGITNPVRSQTVKIGLLTVHIMDFQKLLLDAGKALSMDEVRALVFLCTDLLKRNPTSVKSANDLFCRLADEDLLNAEQPHLLAELLYTIQRKRLVHDLGLTEVTSSTRTFISPYRKLLYDLSEDLTEENLKDIKFLLAGKLSRKKTDEDVTTLEVFLEMEHMDLINDTKLDLLKTLLHSCCPVLIEKINKFQAHQAAVAHRGPIVQETARPRSVSQPLEPNHQVSQFLHPVQVSMNEIAESPPLSLSSMNSSNTSLDVSNGSEPLSLALSGLSTNSNSCSSSLKADAMVVQQPQLNTNFSDNPRTPTTNTEVLGSYPMTAAKRGFCLIINNCDFKKSKHNLQERLGTDVDERSLIQVFKWLGFEVEIKRDCKKEEILSVVQELASRDHRDMDCLVCCILSHGEKDSVYGVDGLTVDLTELKEPFSGSRCGSLVDKPKLFFIQACQGKRQQTPVYVETDGPGNSQFATDARRDSIPSDADFLLAMSTVPYHVSFRERNNGTWFIQSLCQNLVQMVPSGHDLVSILTKVNADVSQRTDFTGLKKQMPQPAFTLRWKVVFPSPQAPPPLSLCR</sequence>
<evidence type="ECO:0000256" key="14">
    <source>
        <dbReference type="ARBA" id="ARBA00066479"/>
    </source>
</evidence>
<evidence type="ECO:0000256" key="2">
    <source>
        <dbReference type="ARBA" id="ARBA00004496"/>
    </source>
</evidence>
<dbReference type="SUPFAM" id="SSF47986">
    <property type="entry name" value="DEATH domain"/>
    <property type="match status" value="2"/>
</dbReference>
<evidence type="ECO:0000256" key="15">
    <source>
        <dbReference type="ARBA" id="ARBA00068172"/>
    </source>
</evidence>
<dbReference type="InterPro" id="IPR029030">
    <property type="entry name" value="Caspase-like_dom_sf"/>
</dbReference>
<keyword evidence="17" id="KW-0732">Signal</keyword>
<dbReference type="GO" id="GO:0005634">
    <property type="term" value="C:nucleus"/>
    <property type="evidence" value="ECO:0007669"/>
    <property type="project" value="UniProtKB-SubCell"/>
</dbReference>
<dbReference type="PROSITE" id="PS50207">
    <property type="entry name" value="CASPASE_P10"/>
    <property type="match status" value="1"/>
</dbReference>